<name>A0AAX2UPJ0_AERVE</name>
<comment type="caution">
    <text evidence="3">The sequence shown here is derived from an EMBL/GenBank/DDBJ whole genome shotgun (WGS) entry which is preliminary data.</text>
</comment>
<dbReference type="InterPro" id="IPR041398">
    <property type="entry name" value="DdrB_dom"/>
</dbReference>
<dbReference type="RefSeq" id="WP_139495207.1">
    <property type="nucleotide sequence ID" value="NZ_CAWORL010000018.1"/>
</dbReference>
<proteinExistence type="predicted"/>
<feature type="domain" description="DdrB-like" evidence="2">
    <location>
        <begin position="203"/>
        <end position="334"/>
    </location>
</feature>
<dbReference type="Proteomes" id="UP000796104">
    <property type="component" value="Unassembled WGS sequence"/>
</dbReference>
<dbReference type="EMBL" id="PDXJ01000025">
    <property type="protein sequence ID" value="TND52007.1"/>
    <property type="molecule type" value="Genomic_DNA"/>
</dbReference>
<organism evidence="3 4">
    <name type="scientific">Aeromonas veronii</name>
    <dbReference type="NCBI Taxonomy" id="654"/>
    <lineage>
        <taxon>Bacteria</taxon>
        <taxon>Pseudomonadati</taxon>
        <taxon>Pseudomonadota</taxon>
        <taxon>Gammaproteobacteria</taxon>
        <taxon>Aeromonadales</taxon>
        <taxon>Aeromonadaceae</taxon>
        <taxon>Aeromonas</taxon>
    </lineage>
</organism>
<feature type="region of interest" description="Disordered" evidence="1">
    <location>
        <begin position="224"/>
        <end position="245"/>
    </location>
</feature>
<dbReference type="Pfam" id="PF18763">
    <property type="entry name" value="ddrB-ParB"/>
    <property type="match status" value="1"/>
</dbReference>
<sequence length="1117" mass="122430">MQLSELTKQIRAAQSAKGVLYQLEVALGHRDGTAADFAFNRRPVQSSGTFRQTRLYEVGANNALIAGSAVDVLERLIRHGTTTSVFYFMGRFAGDYPIYATQRNGDIIMIGSAYYRATEDEPPTYAIRNGTERHTQLLGQLQQDMKHRDKSKPRLVYGKKVDLASAAGEAGTMQLLSPVDDEESDVVSAGPSKGRTAFVVTARGDEVETHFTVMEAADLIPSNLADGTVNPDFPQDLQPRDRTRQSSILQISRLSKSLRPAQLADSGLSSHGAPIIGPDRVVESGNGRTLAILRAYAEGNAGGYREHLEQNAQLYGLDSGRISKMREPVLVRVRQTEVDRVKFAKDSNLSDLQGMAPTELARVDAESIDDRLMALFNPSDSGDLLAASNRPFVQAFMAKLGTEQAASYMTADGRPTKQIIDRMQAAIFAKAYQNEQLLRLSVEEPDPEIRNVLTALNTAAPTFIEMKYLSGEVHKQTTDELAGATSLVKGLDEEALSALVDATAVVRDAKASGQDLGEYLSQQGLFGDVSEEAAALAKFIAANNRSAKRMGAAFKALAEAICAELQHQGAAAGDMFGGAAVDLPAILARVSERMAEETGGQVSLFESARESHQLAIEAANTMPHLLAILDSLASSDPGRELIPFRKAIEDGIKASTVKEAEQAMELWLTALSIRGMNWKPTNIGELFPPAWQVTKAGSEAFMYALSIKTAVLRAQEHRDSLSGFDELQRRRSAVERDLVTLRTLPATPDDWLTLIMGKPYAEADLWKELEHNAQRRLDGEIDSYLPRIEAITVEAKELSSMDLAESALDDQFIEAMMESTREVKAYLAKVPDQVATVRLMATNARRNVRGGMAPAQAFQIAAQGLYDHSSHPYRKEAVRAANAMYRSLAQALKQEEEKAVDASSLRQLVDEVIAGSPLSDRDARDMVAKTKIRVTSARLASGYSLPSLRSDLADFYKMTNGKIEPPELSFTNKRASASYKENRINTGSNLNKVTLWHEMGHLLENRHPALLDQSRRLLLRRMNAVKNGPAVLPLRKLVPNIKYGPEEKALNDGFFDYYVGKLYGCQNDNNPMMATSTEVLSMGLQCLASDAGLLVLKKDPEHFALTLAALKYLQEDN</sequence>
<evidence type="ECO:0000313" key="3">
    <source>
        <dbReference type="EMBL" id="TND52007.1"/>
    </source>
</evidence>
<protein>
    <recommendedName>
        <fullName evidence="2">DdrB-like domain-containing protein</fullName>
    </recommendedName>
</protein>
<evidence type="ECO:0000313" key="4">
    <source>
        <dbReference type="Proteomes" id="UP000796104"/>
    </source>
</evidence>
<evidence type="ECO:0000256" key="1">
    <source>
        <dbReference type="SAM" id="MobiDB-lite"/>
    </source>
</evidence>
<evidence type="ECO:0000259" key="2">
    <source>
        <dbReference type="Pfam" id="PF18763"/>
    </source>
</evidence>
<reference evidence="3" key="1">
    <citation type="submission" date="2017-10" db="EMBL/GenBank/DDBJ databases">
        <authorList>
            <person name="Colston S.M."/>
            <person name="Graf J."/>
        </authorList>
    </citation>
    <scope>NUCLEOTIDE SEQUENCE</scope>
    <source>
        <strain evidence="3">BAQ071013-135</strain>
    </source>
</reference>
<dbReference type="AlphaFoldDB" id="A0AAX2UPJ0"/>
<gene>
    <name evidence="3" type="ORF">CF123_17975</name>
</gene>
<accession>A0AAX2UPJ0</accession>
<reference evidence="3" key="2">
    <citation type="journal article" date="2019" name="PLoS ONE">
        <title>Identification and characterization of putative Aeromonas spp. T3SS effectors.</title>
        <authorList>
            <person name="Rangel L.T."/>
            <person name="Marden J."/>
            <person name="Colston S."/>
            <person name="Setubal J.C."/>
            <person name="Graf J."/>
            <person name="Gogarten J.P."/>
        </authorList>
    </citation>
    <scope>NUCLEOTIDE SEQUENCE</scope>
    <source>
        <strain evidence="3">BAQ071013-135</strain>
    </source>
</reference>